<dbReference type="PANTHER" id="PTHR18964">
    <property type="entry name" value="ROK (REPRESSOR, ORF, KINASE) FAMILY"/>
    <property type="match status" value="1"/>
</dbReference>
<dbReference type="SUPFAM" id="SSF46785">
    <property type="entry name" value="Winged helix' DNA-binding domain"/>
    <property type="match status" value="1"/>
</dbReference>
<dbReference type="Proteomes" id="UP000321181">
    <property type="component" value="Unassembled WGS sequence"/>
</dbReference>
<dbReference type="SUPFAM" id="SSF53067">
    <property type="entry name" value="Actin-like ATPase domain"/>
    <property type="match status" value="1"/>
</dbReference>
<dbReference type="Gene3D" id="1.10.10.10">
    <property type="entry name" value="Winged helix-like DNA-binding domain superfamily/Winged helix DNA-binding domain"/>
    <property type="match status" value="1"/>
</dbReference>
<protein>
    <submittedName>
        <fullName evidence="2">Sugar kinase</fullName>
    </submittedName>
</protein>
<sequence>MPSGPGDVFELIRHGRARTRGDLLGLTGLSRMTVAQRVDVLLAAGLIREAGSERASGGRRPARLELDVTHSVVISATVDTTHSRTALTDLSGRILADRQLDVAVEDGPEAVLSGIAGAARDLLDGQGLPAARVSGFGISVPGPVDPATLRPSQPPIMPGWDAYPVAEHLHDGFGVPVLVENDANAMALGEYSSGYLDCRALCLVKVSTGIGTGIVIDGRVYQGIDGGAGDIGHVRLSGHDDAVCQCGARGCLAAVASGRAVAQALTAEGIPAASGRDVRALLSRGDVAATRRTQEAGRVIGGVMATVVCLVNPGVLLVGGALASSALISGVRETLYPRSLPRATRHLEVRLASLGEDAGIVGMTRMVVDQVFAPRAVDAMLGA</sequence>
<dbReference type="AlphaFoldDB" id="A0A512DCK4"/>
<organism evidence="2 3">
    <name type="scientific">Cellulomonas aerilata</name>
    <dbReference type="NCBI Taxonomy" id="515326"/>
    <lineage>
        <taxon>Bacteria</taxon>
        <taxon>Bacillati</taxon>
        <taxon>Actinomycetota</taxon>
        <taxon>Actinomycetes</taxon>
        <taxon>Micrococcales</taxon>
        <taxon>Cellulomonadaceae</taxon>
        <taxon>Cellulomonas</taxon>
    </lineage>
</organism>
<dbReference type="InterPro" id="IPR049874">
    <property type="entry name" value="ROK_cs"/>
</dbReference>
<dbReference type="InterPro" id="IPR036388">
    <property type="entry name" value="WH-like_DNA-bd_sf"/>
</dbReference>
<gene>
    <name evidence="2" type="ORF">CAE01nite_19340</name>
</gene>
<dbReference type="EMBL" id="BJYY01000013">
    <property type="protein sequence ID" value="GEO34209.1"/>
    <property type="molecule type" value="Genomic_DNA"/>
</dbReference>
<keyword evidence="2" id="KW-0808">Transferase</keyword>
<proteinExistence type="inferred from homology"/>
<reference evidence="2 3" key="1">
    <citation type="submission" date="2019-07" db="EMBL/GenBank/DDBJ databases">
        <title>Whole genome shotgun sequence of Cellulomonas aerilata NBRC 106308.</title>
        <authorList>
            <person name="Hosoyama A."/>
            <person name="Uohara A."/>
            <person name="Ohji S."/>
            <person name="Ichikawa N."/>
        </authorList>
    </citation>
    <scope>NUCLEOTIDE SEQUENCE [LARGE SCALE GENOMIC DNA]</scope>
    <source>
        <strain evidence="2 3">NBRC 106308</strain>
    </source>
</reference>
<dbReference type="Pfam" id="PF00480">
    <property type="entry name" value="ROK"/>
    <property type="match status" value="1"/>
</dbReference>
<dbReference type="Gene3D" id="3.30.420.40">
    <property type="match status" value="2"/>
</dbReference>
<dbReference type="PANTHER" id="PTHR18964:SF173">
    <property type="entry name" value="GLUCOKINASE"/>
    <property type="match status" value="1"/>
</dbReference>
<dbReference type="OrthoDB" id="3189808at2"/>
<evidence type="ECO:0000313" key="2">
    <source>
        <dbReference type="EMBL" id="GEO34209.1"/>
    </source>
</evidence>
<dbReference type="PROSITE" id="PS01125">
    <property type="entry name" value="ROK"/>
    <property type="match status" value="1"/>
</dbReference>
<keyword evidence="2" id="KW-0418">Kinase</keyword>
<comment type="caution">
    <text evidence="2">The sequence shown here is derived from an EMBL/GenBank/DDBJ whole genome shotgun (WGS) entry which is preliminary data.</text>
</comment>
<dbReference type="InterPro" id="IPR036390">
    <property type="entry name" value="WH_DNA-bd_sf"/>
</dbReference>
<evidence type="ECO:0000313" key="3">
    <source>
        <dbReference type="Proteomes" id="UP000321181"/>
    </source>
</evidence>
<dbReference type="GO" id="GO:0016301">
    <property type="term" value="F:kinase activity"/>
    <property type="evidence" value="ECO:0007669"/>
    <property type="project" value="UniProtKB-KW"/>
</dbReference>
<dbReference type="InterPro" id="IPR000600">
    <property type="entry name" value="ROK"/>
</dbReference>
<dbReference type="InterPro" id="IPR043129">
    <property type="entry name" value="ATPase_NBD"/>
</dbReference>
<name>A0A512DCK4_9CELL</name>
<keyword evidence="3" id="KW-1185">Reference proteome</keyword>
<accession>A0A512DCK4</accession>
<evidence type="ECO:0000256" key="1">
    <source>
        <dbReference type="ARBA" id="ARBA00006479"/>
    </source>
</evidence>
<comment type="similarity">
    <text evidence="1">Belongs to the ROK (NagC/XylR) family.</text>
</comment>
<dbReference type="RefSeq" id="WP_146903372.1">
    <property type="nucleotide sequence ID" value="NZ_BAAARM010000003.1"/>
</dbReference>